<dbReference type="PANTHER" id="PTHR35807:SF3">
    <property type="entry name" value="BLL5740 PROTEIN"/>
    <property type="match status" value="1"/>
</dbReference>
<organism evidence="2 3">
    <name type="scientific">Bradyrhizobium xenonodulans</name>
    <dbReference type="NCBI Taxonomy" id="2736875"/>
    <lineage>
        <taxon>Bacteria</taxon>
        <taxon>Pseudomonadati</taxon>
        <taxon>Pseudomonadota</taxon>
        <taxon>Alphaproteobacteria</taxon>
        <taxon>Hyphomicrobiales</taxon>
        <taxon>Nitrobacteraceae</taxon>
        <taxon>Bradyrhizobium</taxon>
    </lineage>
</organism>
<sequence>MTAFSLGTFGFPEVHADGRPIKLALRKGLALLVYLAEAKGAVARDVMATLLWPEASRETGLARLRRLLHRIELTLGQPVFETDRTSVQWSPAVELKIDSHLFESACDSGGFEEACAIYRGDFLAGFALDGCREFDDWAFFRREALRGRLVHALERLVQDRNAAGDHFAATAHAGRLVELDPLSEVYGRHLIRSLLLAGDRSAAERHHGALTQRLRDELGVAPEAETEALMSPAAAPHAAPVTRYVKGSGVHLAYQTHGSGPLDILVMPGFVSHVERAWEHPASRTFLASLMKLGRLIVFDRRGIGLSDRVGSAPGIDVTAEDIGTVLRAADSRRVVLFGASECGPACVKFAVDDPRRVAGLILFGALAKGCWSQDYPHALRASQYDAWSKHLIAQWGGPVGIEAFAPSLANDPQARAWWAGLLRAASSPGGISAVLEAFRDADVRELLPQVSVPTLVLHRRGDKAVRIAAGRDVASRISGAEFVELDGSDHWFFAGDQGPVLAAIGRFMEALRSRGEGAGVKR</sequence>
<dbReference type="InterPro" id="IPR051677">
    <property type="entry name" value="AfsR-DnrI-RedD_regulator"/>
</dbReference>
<dbReference type="PANTHER" id="PTHR35807">
    <property type="entry name" value="TRANSCRIPTIONAL REGULATOR REDD-RELATED"/>
    <property type="match status" value="1"/>
</dbReference>
<dbReference type="InterPro" id="IPR000073">
    <property type="entry name" value="AB_hydrolase_1"/>
</dbReference>
<dbReference type="SMART" id="SM01043">
    <property type="entry name" value="BTAD"/>
    <property type="match status" value="1"/>
</dbReference>
<evidence type="ECO:0000259" key="1">
    <source>
        <dbReference type="SMART" id="SM01043"/>
    </source>
</evidence>
<evidence type="ECO:0000313" key="2">
    <source>
        <dbReference type="EMBL" id="WBL76224.1"/>
    </source>
</evidence>
<dbReference type="InterPro" id="IPR036388">
    <property type="entry name" value="WH-like_DNA-bd_sf"/>
</dbReference>
<dbReference type="GO" id="GO:0016787">
    <property type="term" value="F:hydrolase activity"/>
    <property type="evidence" value="ECO:0007669"/>
    <property type="project" value="UniProtKB-KW"/>
</dbReference>
<dbReference type="InterPro" id="IPR005158">
    <property type="entry name" value="BTAD"/>
</dbReference>
<accession>A0ABY7MF53</accession>
<protein>
    <submittedName>
        <fullName evidence="2">Alpha/beta fold hydrolase</fullName>
    </submittedName>
</protein>
<dbReference type="Pfam" id="PF03704">
    <property type="entry name" value="BTAD"/>
    <property type="match status" value="1"/>
</dbReference>
<dbReference type="InterPro" id="IPR011990">
    <property type="entry name" value="TPR-like_helical_dom_sf"/>
</dbReference>
<gene>
    <name evidence="2" type="ORF">I3J27_24745</name>
</gene>
<reference evidence="2" key="1">
    <citation type="submission" date="2021-12" db="EMBL/GenBank/DDBJ databases">
        <title>Bradyrhizobium xenonodulans sp. nov.</title>
        <authorList>
            <person name="Claassens R."/>
            <person name="Venter S.N."/>
            <person name="Beukes C.W."/>
            <person name="Stepkowski T."/>
            <person name="Steenkamp E.T."/>
        </authorList>
    </citation>
    <scope>NUCLEOTIDE SEQUENCE</scope>
    <source>
        <strain evidence="2">14AB</strain>
    </source>
</reference>
<dbReference type="SUPFAM" id="SSF48452">
    <property type="entry name" value="TPR-like"/>
    <property type="match status" value="1"/>
</dbReference>
<dbReference type="RefSeq" id="WP_270161259.1">
    <property type="nucleotide sequence ID" value="NZ_CP089391.1"/>
</dbReference>
<name>A0ABY7MF53_9BRAD</name>
<dbReference type="Gene3D" id="3.40.50.1820">
    <property type="entry name" value="alpha/beta hydrolase"/>
    <property type="match status" value="1"/>
</dbReference>
<feature type="domain" description="Bacterial transcriptional activator" evidence="1">
    <location>
        <begin position="97"/>
        <end position="234"/>
    </location>
</feature>
<keyword evidence="2" id="KW-0378">Hydrolase</keyword>
<dbReference type="Proteomes" id="UP001179614">
    <property type="component" value="Chromosome"/>
</dbReference>
<dbReference type="SUPFAM" id="SSF53474">
    <property type="entry name" value="alpha/beta-Hydrolases"/>
    <property type="match status" value="1"/>
</dbReference>
<dbReference type="Pfam" id="PF00561">
    <property type="entry name" value="Abhydrolase_1"/>
    <property type="match status" value="1"/>
</dbReference>
<dbReference type="Gene3D" id="1.10.10.10">
    <property type="entry name" value="Winged helix-like DNA-binding domain superfamily/Winged helix DNA-binding domain"/>
    <property type="match status" value="1"/>
</dbReference>
<evidence type="ECO:0000313" key="3">
    <source>
        <dbReference type="Proteomes" id="UP001179614"/>
    </source>
</evidence>
<dbReference type="EMBL" id="CP089391">
    <property type="protein sequence ID" value="WBL76224.1"/>
    <property type="molecule type" value="Genomic_DNA"/>
</dbReference>
<keyword evidence="3" id="KW-1185">Reference proteome</keyword>
<proteinExistence type="predicted"/>
<dbReference type="InterPro" id="IPR029058">
    <property type="entry name" value="AB_hydrolase_fold"/>
</dbReference>
<dbReference type="Gene3D" id="1.25.40.10">
    <property type="entry name" value="Tetratricopeptide repeat domain"/>
    <property type="match status" value="1"/>
</dbReference>